<sequence length="489" mass="53673">MAYIIGADLGTTNIKAVAFNLKGEILADHSEEYPMIHPQAGWSEQDPETIMRAVEYCIQSVVKKCRADGEVLGLSFSAAMHSVIALDKEGKPLTHSIIWADNRSAELADALRETREGRKMYRTNGTPIHAMSPLCKLLWLRDNEPKLFKEAARFVGIKEYVFFKLTGKYLIDYSIASATGLFNIEKFAWDDYTLKYLGLTADRFSEPVSPYHLVNLPAENALGLPEGTPMVLGASDGCLANLGSGAIVPGTMAVTIGTSGAVRISSPKPFADEQMRTFCYILDKETYVIGGASNNGAVVFEWLKDHFFDEIEYEDLFKKAAEIPLGSDGLLCLPYLLGERAPLWNSAVRGGFVGLDIYHTPTHFVRAVMEGTLLNLYSIGKVLLENQEVKAIYANGGFAKSKTWVQMLADVFGITVNLNDTVETGSVGAALMGLKALGHIDNYADAKQFTPIGHIFKPNAANHKAYEALQEDFEEWAGIFDKRAKSGKA</sequence>
<dbReference type="AlphaFoldDB" id="A0A8J3D4T4"/>
<reference evidence="7 8" key="1">
    <citation type="journal article" date="2014" name="Int. J. Syst. Evol. Microbiol.">
        <title>Complete genome sequence of Corynebacterium casei LMG S-19264T (=DSM 44701T), isolated from a smear-ripened cheese.</title>
        <authorList>
            <consortium name="US DOE Joint Genome Institute (JGI-PGF)"/>
            <person name="Walter F."/>
            <person name="Albersmeier A."/>
            <person name="Kalinowski J."/>
            <person name="Ruckert C."/>
        </authorList>
    </citation>
    <scope>NUCLEOTIDE SEQUENCE [LARGE SCALE GENOMIC DNA]</scope>
    <source>
        <strain evidence="7 8">KCTC 12866</strain>
    </source>
</reference>
<evidence type="ECO:0000259" key="6">
    <source>
        <dbReference type="Pfam" id="PF02782"/>
    </source>
</evidence>
<name>A0A8J3D4T4_9BACT</name>
<dbReference type="PANTHER" id="PTHR43095:SF2">
    <property type="entry name" value="GLUCONOKINASE"/>
    <property type="match status" value="1"/>
</dbReference>
<dbReference type="GO" id="GO:0016773">
    <property type="term" value="F:phosphotransferase activity, alcohol group as acceptor"/>
    <property type="evidence" value="ECO:0007669"/>
    <property type="project" value="InterPro"/>
</dbReference>
<dbReference type="Pfam" id="PF00370">
    <property type="entry name" value="FGGY_N"/>
    <property type="match status" value="1"/>
</dbReference>
<dbReference type="InterPro" id="IPR043129">
    <property type="entry name" value="ATPase_NBD"/>
</dbReference>
<evidence type="ECO:0000259" key="5">
    <source>
        <dbReference type="Pfam" id="PF00370"/>
    </source>
</evidence>
<evidence type="ECO:0000313" key="8">
    <source>
        <dbReference type="Proteomes" id="UP000598271"/>
    </source>
</evidence>
<dbReference type="Pfam" id="PF02782">
    <property type="entry name" value="FGGY_C"/>
    <property type="match status" value="1"/>
</dbReference>
<comment type="caution">
    <text evidence="7">The sequence shown here is derived from an EMBL/GenBank/DDBJ whole genome shotgun (WGS) entry which is preliminary data.</text>
</comment>
<protein>
    <submittedName>
        <fullName evidence="7">Gluconate kinase</fullName>
    </submittedName>
</protein>
<feature type="domain" description="Carbohydrate kinase FGGY N-terminal" evidence="5">
    <location>
        <begin position="3"/>
        <end position="243"/>
    </location>
</feature>
<dbReference type="EMBL" id="BMXF01000002">
    <property type="protein sequence ID" value="GHB73314.1"/>
    <property type="molecule type" value="Genomic_DNA"/>
</dbReference>
<dbReference type="InterPro" id="IPR018485">
    <property type="entry name" value="FGGY_C"/>
</dbReference>
<evidence type="ECO:0000256" key="2">
    <source>
        <dbReference type="ARBA" id="ARBA00022679"/>
    </source>
</evidence>
<dbReference type="CDD" id="cd07770">
    <property type="entry name" value="ASKHA_NBD_FGGY_GntK"/>
    <property type="match status" value="1"/>
</dbReference>
<dbReference type="RefSeq" id="WP_189565208.1">
    <property type="nucleotide sequence ID" value="NZ_BMXF01000002.1"/>
</dbReference>
<dbReference type="InterPro" id="IPR018484">
    <property type="entry name" value="FGGY_N"/>
</dbReference>
<dbReference type="GO" id="GO:0016301">
    <property type="term" value="F:kinase activity"/>
    <property type="evidence" value="ECO:0007669"/>
    <property type="project" value="UniProtKB-KW"/>
</dbReference>
<feature type="domain" description="Carbohydrate kinase FGGY C-terminal" evidence="6">
    <location>
        <begin position="252"/>
        <end position="436"/>
    </location>
</feature>
<accession>A0A8J3D4T4</accession>
<dbReference type="PIRSF" id="PIRSF000538">
    <property type="entry name" value="GlpK"/>
    <property type="match status" value="1"/>
</dbReference>
<keyword evidence="3 4" id="KW-0418">Kinase</keyword>
<dbReference type="SUPFAM" id="SSF53067">
    <property type="entry name" value="Actin-like ATPase domain"/>
    <property type="match status" value="2"/>
</dbReference>
<dbReference type="Proteomes" id="UP000598271">
    <property type="component" value="Unassembled WGS sequence"/>
</dbReference>
<dbReference type="PROSITE" id="PS00933">
    <property type="entry name" value="FGGY_KINASES_1"/>
    <property type="match status" value="1"/>
</dbReference>
<dbReference type="PROSITE" id="PS00445">
    <property type="entry name" value="FGGY_KINASES_2"/>
    <property type="match status" value="1"/>
</dbReference>
<proteinExistence type="inferred from homology"/>
<dbReference type="PANTHER" id="PTHR43095">
    <property type="entry name" value="SUGAR KINASE"/>
    <property type="match status" value="1"/>
</dbReference>
<dbReference type="InterPro" id="IPR000577">
    <property type="entry name" value="Carb_kinase_FGGY"/>
</dbReference>
<keyword evidence="8" id="KW-1185">Reference proteome</keyword>
<dbReference type="InterPro" id="IPR050406">
    <property type="entry name" value="FGGY_Carb_Kinase"/>
</dbReference>
<organism evidence="7 8">
    <name type="scientific">Persicitalea jodogahamensis</name>
    <dbReference type="NCBI Taxonomy" id="402147"/>
    <lineage>
        <taxon>Bacteria</taxon>
        <taxon>Pseudomonadati</taxon>
        <taxon>Bacteroidota</taxon>
        <taxon>Cytophagia</taxon>
        <taxon>Cytophagales</taxon>
        <taxon>Spirosomataceae</taxon>
        <taxon>Persicitalea</taxon>
    </lineage>
</organism>
<dbReference type="Gene3D" id="3.30.420.40">
    <property type="match status" value="2"/>
</dbReference>
<dbReference type="GO" id="GO:0005975">
    <property type="term" value="P:carbohydrate metabolic process"/>
    <property type="evidence" value="ECO:0007669"/>
    <property type="project" value="InterPro"/>
</dbReference>
<evidence type="ECO:0000256" key="1">
    <source>
        <dbReference type="ARBA" id="ARBA00009156"/>
    </source>
</evidence>
<evidence type="ECO:0000313" key="7">
    <source>
        <dbReference type="EMBL" id="GHB73314.1"/>
    </source>
</evidence>
<gene>
    <name evidence="7" type="ORF">GCM10007390_29310</name>
</gene>
<comment type="similarity">
    <text evidence="1 4">Belongs to the FGGY kinase family.</text>
</comment>
<evidence type="ECO:0000256" key="4">
    <source>
        <dbReference type="RuleBase" id="RU003733"/>
    </source>
</evidence>
<keyword evidence="2 4" id="KW-0808">Transferase</keyword>
<dbReference type="InterPro" id="IPR018483">
    <property type="entry name" value="Carb_kinase_FGGY_CS"/>
</dbReference>
<evidence type="ECO:0000256" key="3">
    <source>
        <dbReference type="ARBA" id="ARBA00022777"/>
    </source>
</evidence>